<evidence type="ECO:0000259" key="2">
    <source>
        <dbReference type="Pfam" id="PF11557"/>
    </source>
</evidence>
<keyword evidence="4" id="KW-1185">Reference proteome</keyword>
<dbReference type="EMBL" id="SWDB01000039">
    <property type="protein sequence ID" value="TKB43361.1"/>
    <property type="molecule type" value="Genomic_DNA"/>
</dbReference>
<dbReference type="Proteomes" id="UP000307999">
    <property type="component" value="Unassembled WGS sequence"/>
</dbReference>
<dbReference type="AlphaFoldDB" id="A0A4U1B1U7"/>
<comment type="caution">
    <text evidence="3">The sequence shown here is derived from an EMBL/GenBank/DDBJ whole genome shotgun (WGS) entry which is preliminary data.</text>
</comment>
<evidence type="ECO:0000313" key="3">
    <source>
        <dbReference type="EMBL" id="TKB43361.1"/>
    </source>
</evidence>
<dbReference type="Pfam" id="PF11557">
    <property type="entry name" value="Omp_AT"/>
    <property type="match status" value="1"/>
</dbReference>
<reference evidence="3 4" key="1">
    <citation type="submission" date="2019-04" db="EMBL/GenBank/DDBJ databases">
        <title>Thalassotalea guangxiensis sp. nov., isolated from sediment of the coastal wetland.</title>
        <authorList>
            <person name="Zheng S."/>
            <person name="Zhang D."/>
        </authorList>
    </citation>
    <scope>NUCLEOTIDE SEQUENCE [LARGE SCALE GENOMIC DNA]</scope>
    <source>
        <strain evidence="3 4">ZS-4</strain>
    </source>
</reference>
<name>A0A4U1B1U7_9GAMM</name>
<keyword evidence="1" id="KW-0732">Signal</keyword>
<dbReference type="InterPro" id="IPR021621">
    <property type="entry name" value="Omp_AT"/>
</dbReference>
<evidence type="ECO:0000313" key="4">
    <source>
        <dbReference type="Proteomes" id="UP000307999"/>
    </source>
</evidence>
<feature type="chain" id="PRO_5020760443" description="Solitary outer membrane autotransporter-like beta-barrel domain-containing protein" evidence="1">
    <location>
        <begin position="27"/>
        <end position="330"/>
    </location>
</feature>
<organism evidence="3 4">
    <name type="scientific">Thalassotalea mangrovi</name>
    <dbReference type="NCBI Taxonomy" id="2572245"/>
    <lineage>
        <taxon>Bacteria</taxon>
        <taxon>Pseudomonadati</taxon>
        <taxon>Pseudomonadota</taxon>
        <taxon>Gammaproteobacteria</taxon>
        <taxon>Alteromonadales</taxon>
        <taxon>Colwelliaceae</taxon>
        <taxon>Thalassotalea</taxon>
    </lineage>
</organism>
<gene>
    <name evidence="3" type="ORF">E8M12_15315</name>
</gene>
<accession>A0A4U1B1U7</accession>
<feature type="domain" description="Solitary outer membrane autotransporter-like beta-barrel" evidence="2">
    <location>
        <begin position="13"/>
        <end position="329"/>
    </location>
</feature>
<dbReference type="OrthoDB" id="6080400at2"/>
<feature type="signal peptide" evidence="1">
    <location>
        <begin position="1"/>
        <end position="26"/>
    </location>
</feature>
<sequence>MLNISMPRYFFTALFIAMLFVSSSKAQEANISIAGEFEKIYSTTVVLMDSDALSFGVGNFDPEEILRQNEDDTINDALNLRNQISVIAVPYTIDLGTDLETYEDYLNIQLAYIKQEAEVSLFEDIEPDFDKEQAYGLSVGYSRKWFLNKNWTLAPALSAYFIHYKNTHLYNSEETQAFQPQLDEILFNQKKNAILFEPGIELAYLKNNDWGAWEFTSEAYYMSGRTTSELADGSYARPEGWRIINGVKVKNTFKEAKLFANDFYFKAHRVDIRGDTVHTLGTQHYYKIGFGILWDIRNLTDLVENVGIGININHGSAISGGSIVLYINEW</sequence>
<proteinExistence type="predicted"/>
<protein>
    <recommendedName>
        <fullName evidence="2">Solitary outer membrane autotransporter-like beta-barrel domain-containing protein</fullName>
    </recommendedName>
</protein>
<evidence type="ECO:0000256" key="1">
    <source>
        <dbReference type="SAM" id="SignalP"/>
    </source>
</evidence>